<sequence>MQTKINKILGGLLDKIGLYQVLKSIGAEKMANKFSAAVVYAVFSSFALNFFYQPGHVYASGATGAAQVVSELVTRISGHDILPISASLILVNAPLFILAWRGIGKQFTVYTVITVVMSSVFIHFIPVTPLTHEPVINAVFGGAIMGFGVGNAMKSGISSGGTDIVSLYMRKKTGRSVGTLSFIVNGVIIFTAGVLFGWEYMLYSLIAIFVNSRVQDAIFTRQKRLQVMIVTKNPELLTEKLVNRFKHGVTILHDAEGGYTHTSQTVLMTVITMYEYQEFKDIIQKYDEHAFVSISENVRVLGKFAEVED</sequence>
<reference evidence="8 9" key="1">
    <citation type="submission" date="2014-06" db="EMBL/GenBank/DDBJ databases">
        <title>Draft genome sequence of the putrescine producing strain Lactococcus lactis subsp cremoris GE214.</title>
        <authorList>
            <person name="Ladero V."/>
            <person name="Linares D.M."/>
            <person name="del Rio B."/>
            <person name="Mayo B."/>
            <person name="Martin M.C."/>
            <person name="Fernandez M."/>
            <person name="Alvarez M.A."/>
        </authorList>
    </citation>
    <scope>NUCLEOTIDE SEQUENCE [LARGE SCALE GENOMIC DNA]</scope>
    <source>
        <strain evidence="8 9">GE214</strain>
    </source>
</reference>
<dbReference type="Pfam" id="PF10035">
    <property type="entry name" value="DUF2179"/>
    <property type="match status" value="1"/>
</dbReference>
<feature type="transmembrane region" description="Helical" evidence="6">
    <location>
        <begin position="81"/>
        <end position="100"/>
    </location>
</feature>
<dbReference type="Gene3D" id="3.30.70.120">
    <property type="match status" value="1"/>
</dbReference>
<feature type="transmembrane region" description="Helical" evidence="6">
    <location>
        <begin position="107"/>
        <end position="128"/>
    </location>
</feature>
<organism evidence="8 9">
    <name type="scientific">Lactococcus cremoris subsp. cremoris GE214</name>
    <dbReference type="NCBI Taxonomy" id="1415168"/>
    <lineage>
        <taxon>Bacteria</taxon>
        <taxon>Bacillati</taxon>
        <taxon>Bacillota</taxon>
        <taxon>Bacilli</taxon>
        <taxon>Lactobacillales</taxon>
        <taxon>Streptococcaceae</taxon>
        <taxon>Lactococcus</taxon>
        <taxon>Lactococcus cremoris subsp. cremoris</taxon>
    </lineage>
</organism>
<dbReference type="GeneID" id="61110289"/>
<accession>A0A084A8H2</accession>
<evidence type="ECO:0000256" key="6">
    <source>
        <dbReference type="SAM" id="Phobius"/>
    </source>
</evidence>
<dbReference type="InterPro" id="IPR051461">
    <property type="entry name" value="UPF0750_membrane"/>
</dbReference>
<keyword evidence="2" id="KW-1003">Cell membrane</keyword>
<dbReference type="InterPro" id="IPR019264">
    <property type="entry name" value="DUF2179"/>
</dbReference>
<proteinExistence type="predicted"/>
<keyword evidence="5 6" id="KW-0472">Membrane</keyword>
<dbReference type="CDD" id="cd16380">
    <property type="entry name" value="YitT_C"/>
    <property type="match status" value="1"/>
</dbReference>
<feature type="transmembrane region" description="Helical" evidence="6">
    <location>
        <begin position="134"/>
        <end position="153"/>
    </location>
</feature>
<dbReference type="InterPro" id="IPR015867">
    <property type="entry name" value="N-reg_PII/ATP_PRibTrfase_C"/>
</dbReference>
<gene>
    <name evidence="8" type="ORF">U725_02232</name>
</gene>
<keyword evidence="4 6" id="KW-1133">Transmembrane helix</keyword>
<evidence type="ECO:0000313" key="8">
    <source>
        <dbReference type="EMBL" id="KEY61601.1"/>
    </source>
</evidence>
<keyword evidence="3 6" id="KW-0812">Transmembrane</keyword>
<dbReference type="EMBL" id="AZSI01000148">
    <property type="protein sequence ID" value="KEY61601.1"/>
    <property type="molecule type" value="Genomic_DNA"/>
</dbReference>
<dbReference type="PANTHER" id="PTHR33545:SF5">
    <property type="entry name" value="UPF0750 MEMBRANE PROTEIN YITT"/>
    <property type="match status" value="1"/>
</dbReference>
<evidence type="ECO:0000256" key="3">
    <source>
        <dbReference type="ARBA" id="ARBA00022692"/>
    </source>
</evidence>
<evidence type="ECO:0000259" key="7">
    <source>
        <dbReference type="Pfam" id="PF10035"/>
    </source>
</evidence>
<dbReference type="Pfam" id="PF02588">
    <property type="entry name" value="YitT_membrane"/>
    <property type="match status" value="1"/>
</dbReference>
<dbReference type="PIRSF" id="PIRSF006483">
    <property type="entry name" value="Membrane_protein_YitT"/>
    <property type="match status" value="1"/>
</dbReference>
<evidence type="ECO:0000256" key="1">
    <source>
        <dbReference type="ARBA" id="ARBA00004651"/>
    </source>
</evidence>
<feature type="transmembrane region" description="Helical" evidence="6">
    <location>
        <begin position="174"/>
        <end position="194"/>
    </location>
</feature>
<dbReference type="InterPro" id="IPR003740">
    <property type="entry name" value="YitT"/>
</dbReference>
<evidence type="ECO:0000256" key="4">
    <source>
        <dbReference type="ARBA" id="ARBA00022989"/>
    </source>
</evidence>
<dbReference type="GO" id="GO:0005886">
    <property type="term" value="C:plasma membrane"/>
    <property type="evidence" value="ECO:0007669"/>
    <property type="project" value="UniProtKB-SubCell"/>
</dbReference>
<dbReference type="Proteomes" id="UP000028401">
    <property type="component" value="Unassembled WGS sequence"/>
</dbReference>
<dbReference type="PANTHER" id="PTHR33545">
    <property type="entry name" value="UPF0750 MEMBRANE PROTEIN YITT-RELATED"/>
    <property type="match status" value="1"/>
</dbReference>
<comment type="subcellular location">
    <subcellularLocation>
        <location evidence="1">Cell membrane</location>
        <topology evidence="1">Multi-pass membrane protein</topology>
    </subcellularLocation>
</comment>
<evidence type="ECO:0000256" key="2">
    <source>
        <dbReference type="ARBA" id="ARBA00022475"/>
    </source>
</evidence>
<protein>
    <recommendedName>
        <fullName evidence="7">DUF2179 domain-containing protein</fullName>
    </recommendedName>
</protein>
<comment type="caution">
    <text evidence="8">The sequence shown here is derived from an EMBL/GenBank/DDBJ whole genome shotgun (WGS) entry which is preliminary data.</text>
</comment>
<dbReference type="AlphaFoldDB" id="A0A084A8H2"/>
<dbReference type="PATRIC" id="fig|1415168.3.peg.2292"/>
<evidence type="ECO:0000313" key="9">
    <source>
        <dbReference type="Proteomes" id="UP000028401"/>
    </source>
</evidence>
<name>A0A084A8H2_LACLC</name>
<dbReference type="RefSeq" id="WP_011677016.1">
    <property type="nucleotide sequence ID" value="NZ_AZSI01000148.1"/>
</dbReference>
<feature type="domain" description="DUF2179" evidence="7">
    <location>
        <begin position="247"/>
        <end position="302"/>
    </location>
</feature>
<feature type="transmembrane region" description="Helical" evidence="6">
    <location>
        <begin position="34"/>
        <end position="52"/>
    </location>
</feature>
<evidence type="ECO:0000256" key="5">
    <source>
        <dbReference type="ARBA" id="ARBA00023136"/>
    </source>
</evidence>